<evidence type="ECO:0000313" key="2">
    <source>
        <dbReference type="EMBL" id="KKC30483.1"/>
    </source>
</evidence>
<dbReference type="AlphaFoldDB" id="A0A0F5PPB1"/>
<protein>
    <recommendedName>
        <fullName evidence="1">Helix-turn-helix conjugative transposon-like domain-containing protein</fullName>
    </recommendedName>
</protein>
<dbReference type="Proteomes" id="UP000010146">
    <property type="component" value="Unassembled WGS sequence"/>
</dbReference>
<gene>
    <name evidence="2" type="ORF">CDSM653_00437</name>
</gene>
<sequence>MEECERLFEIILKAKQGDKEAIEEIIKRFETLIMNSVKGADEEIKEELRQDLIEIIIRAVKNFEIK</sequence>
<feature type="domain" description="Helix-turn-helix conjugative transposon-like" evidence="1">
    <location>
        <begin position="8"/>
        <end position="64"/>
    </location>
</feature>
<accession>A0A0F5PPB1</accession>
<proteinExistence type="predicted"/>
<organism evidence="2 3">
    <name type="scientific">Caldanaerobacter subterraneus subsp. pacificus DSM 12653</name>
    <dbReference type="NCBI Taxonomy" id="391606"/>
    <lineage>
        <taxon>Bacteria</taxon>
        <taxon>Bacillati</taxon>
        <taxon>Bacillota</taxon>
        <taxon>Clostridia</taxon>
        <taxon>Thermoanaerobacterales</taxon>
        <taxon>Thermoanaerobacteraceae</taxon>
        <taxon>Caldanaerobacter</taxon>
    </lineage>
</organism>
<evidence type="ECO:0000313" key="3">
    <source>
        <dbReference type="Proteomes" id="UP000010146"/>
    </source>
</evidence>
<name>A0A0F5PPB1_9THEO</name>
<dbReference type="Pfam" id="PF12645">
    <property type="entry name" value="HTH_16"/>
    <property type="match status" value="1"/>
</dbReference>
<comment type="caution">
    <text evidence="2">The sequence shown here is derived from an EMBL/GenBank/DDBJ whole genome shotgun (WGS) entry which is preliminary data.</text>
</comment>
<evidence type="ECO:0000259" key="1">
    <source>
        <dbReference type="Pfam" id="PF12645"/>
    </source>
</evidence>
<dbReference type="InterPro" id="IPR024760">
    <property type="entry name" value="HTH_dom_conjug_TS-like"/>
</dbReference>
<reference evidence="2 3" key="2">
    <citation type="journal article" date="2015" name="BMC Genomics">
        <title>Analysis of three genomes within the thermophilic bacterial species Caldanaerobacter subterraneus with a focus on carbon monoxide dehydrogenase evolution and hydrolase diversity.</title>
        <authorList>
            <person name="Sant'Anna F.H."/>
            <person name="Lebedinsky A.V."/>
            <person name="Sokolova T.G."/>
            <person name="Robb F.T."/>
            <person name="Gonzalez J.M."/>
        </authorList>
    </citation>
    <scope>NUCLEOTIDE SEQUENCE [LARGE SCALE GENOMIC DNA]</scope>
    <source>
        <strain evidence="2 3">DSM 12653</strain>
    </source>
</reference>
<dbReference type="RefSeq" id="WP_043884069.1">
    <property type="nucleotide sequence ID" value="NZ_ABXP02000031.1"/>
</dbReference>
<dbReference type="EMBL" id="ABXP02000031">
    <property type="protein sequence ID" value="KKC30483.1"/>
    <property type="molecule type" value="Genomic_DNA"/>
</dbReference>
<reference evidence="2 3" key="1">
    <citation type="submission" date="2008-07" db="EMBL/GenBank/DDBJ databases">
        <authorList>
            <person name="Gonzalez J."/>
            <person name="Sokolova T."/>
            <person name="Ferriera S."/>
            <person name="Johnson J."/>
            <person name="Kravitz S."/>
            <person name="Beeson K."/>
            <person name="Sutton G."/>
            <person name="Rogers Y.-H."/>
            <person name="Friedman R."/>
            <person name="Frazier M."/>
            <person name="Venter J.C."/>
        </authorList>
    </citation>
    <scope>NUCLEOTIDE SEQUENCE [LARGE SCALE GENOMIC DNA]</scope>
    <source>
        <strain evidence="2 3">DSM 12653</strain>
    </source>
</reference>
<reference evidence="3" key="3">
    <citation type="submission" date="2015-02" db="EMBL/GenBank/DDBJ databases">
        <title>Genome analysis of three genomes within the thermophilic hydrogenogenic bacterial species Caldanaerobacter subterraneus.</title>
        <authorList>
            <person name="Sant'Anna F.H."/>
            <person name="Lebedinsky A."/>
            <person name="Sokolova T."/>
            <person name="Robb F.T."/>
            <person name="Gonzalez J.M."/>
        </authorList>
    </citation>
    <scope>NUCLEOTIDE SEQUENCE [LARGE SCALE GENOMIC DNA]</scope>
    <source>
        <strain evidence="3">DSM 12653</strain>
    </source>
</reference>